<dbReference type="InterPro" id="IPR050398">
    <property type="entry name" value="HssS/ArlS-like"/>
</dbReference>
<dbReference type="EC" id="2.7.13.3" evidence="3"/>
<dbReference type="Gene3D" id="6.10.340.10">
    <property type="match status" value="1"/>
</dbReference>
<keyword evidence="9" id="KW-0418">Kinase</keyword>
<evidence type="ECO:0000256" key="11">
    <source>
        <dbReference type="ARBA" id="ARBA00022989"/>
    </source>
</evidence>
<dbReference type="Pfam" id="PF02518">
    <property type="entry name" value="HATPase_c"/>
    <property type="match status" value="1"/>
</dbReference>
<dbReference type="EMBL" id="WKPI01000023">
    <property type="protein sequence ID" value="MSC33879.1"/>
    <property type="molecule type" value="Genomic_DNA"/>
</dbReference>
<dbReference type="Proteomes" id="UP000480929">
    <property type="component" value="Unassembled WGS sequence"/>
</dbReference>
<evidence type="ECO:0000256" key="3">
    <source>
        <dbReference type="ARBA" id="ARBA00012438"/>
    </source>
</evidence>
<evidence type="ECO:0000256" key="7">
    <source>
        <dbReference type="ARBA" id="ARBA00022692"/>
    </source>
</evidence>
<evidence type="ECO:0000256" key="4">
    <source>
        <dbReference type="ARBA" id="ARBA00022475"/>
    </source>
</evidence>
<evidence type="ECO:0000313" key="18">
    <source>
        <dbReference type="EMBL" id="MSC33879.1"/>
    </source>
</evidence>
<keyword evidence="12" id="KW-0902">Two-component regulatory system</keyword>
<dbReference type="PROSITE" id="PS50109">
    <property type="entry name" value="HIS_KIN"/>
    <property type="match status" value="1"/>
</dbReference>
<gene>
    <name evidence="18" type="ORF">GKD88_12185</name>
    <name evidence="17" type="ORF">GKE08_12515</name>
</gene>
<evidence type="ECO:0000313" key="20">
    <source>
        <dbReference type="Proteomes" id="UP000480929"/>
    </source>
</evidence>
<dbReference type="SMART" id="SM00387">
    <property type="entry name" value="HATPase_c"/>
    <property type="match status" value="1"/>
</dbReference>
<dbReference type="SUPFAM" id="SSF47384">
    <property type="entry name" value="Homodimeric domain of signal transducing histidine kinase"/>
    <property type="match status" value="1"/>
</dbReference>
<dbReference type="RefSeq" id="WP_154239325.1">
    <property type="nucleotide sequence ID" value="NZ_CALJPI010000308.1"/>
</dbReference>
<evidence type="ECO:0000256" key="12">
    <source>
        <dbReference type="ARBA" id="ARBA00023012"/>
    </source>
</evidence>
<evidence type="ECO:0000256" key="5">
    <source>
        <dbReference type="ARBA" id="ARBA00022553"/>
    </source>
</evidence>
<keyword evidence="11 14" id="KW-1133">Transmembrane helix</keyword>
<accession>A0A6N7S8M2</accession>
<keyword evidence="10" id="KW-0067">ATP-binding</keyword>
<evidence type="ECO:0000313" key="19">
    <source>
        <dbReference type="Proteomes" id="UP000433575"/>
    </source>
</evidence>
<sequence length="434" mass="48545">MGKLKESLKQETLSGAFSRAVFFMTLLVAAASLTTIALCTAVKNWLVPITDEVMLHIYTEEQGRMLESSLRMRANAEKFEVPAFYVANDGEAWQRYNPVITDYAIEPLASPGFLSPKRRLLYDAMSVCTILMPLLYAIAGILLCSRIFYQKRLAGPLAVLTEGAQKIADKDLDFAMTCRQPDELGQLCLSFEKMRAELLESQRAVWAVMEERRQLNASVAHDLRTPITIIEGYTEYLQRNLKNGRVDEAKLSSILDNLSASATRLERYVNCVRDIQSLDDLRPDKAEHKAGCLLSEIRENFTVLAKSEGKKFVLTAEVSDEEKLYLDRQLFFRILENTVSNALRYAQNEVAMDIVLIGMMLRITVHDDGAGFSEEALRLACTPFYKEAGSEHLGVGLSICRILCKKHAGTLTVGNAEAGGAKVVFEFQVKESKV</sequence>
<protein>
    <recommendedName>
        <fullName evidence="3">histidine kinase</fullName>
        <ecNumber evidence="3">2.7.13.3</ecNumber>
    </recommendedName>
</protein>
<evidence type="ECO:0000259" key="15">
    <source>
        <dbReference type="PROSITE" id="PS50109"/>
    </source>
</evidence>
<dbReference type="SMART" id="SM00388">
    <property type="entry name" value="HisKA"/>
    <property type="match status" value="1"/>
</dbReference>
<evidence type="ECO:0000256" key="9">
    <source>
        <dbReference type="ARBA" id="ARBA00022777"/>
    </source>
</evidence>
<dbReference type="Pfam" id="PF00512">
    <property type="entry name" value="HisKA"/>
    <property type="match status" value="1"/>
</dbReference>
<evidence type="ECO:0000256" key="6">
    <source>
        <dbReference type="ARBA" id="ARBA00022679"/>
    </source>
</evidence>
<evidence type="ECO:0000256" key="1">
    <source>
        <dbReference type="ARBA" id="ARBA00000085"/>
    </source>
</evidence>
<keyword evidence="8" id="KW-0547">Nucleotide-binding</keyword>
<dbReference type="AlphaFoldDB" id="A0A6N7S8M2"/>
<dbReference type="InterPro" id="IPR003594">
    <property type="entry name" value="HATPase_dom"/>
</dbReference>
<dbReference type="CDD" id="cd00082">
    <property type="entry name" value="HisKA"/>
    <property type="match status" value="1"/>
</dbReference>
<dbReference type="CDD" id="cd06225">
    <property type="entry name" value="HAMP"/>
    <property type="match status" value="1"/>
</dbReference>
<dbReference type="GO" id="GO:0005524">
    <property type="term" value="F:ATP binding"/>
    <property type="evidence" value="ECO:0007669"/>
    <property type="project" value="UniProtKB-KW"/>
</dbReference>
<dbReference type="Gene3D" id="1.10.287.130">
    <property type="match status" value="1"/>
</dbReference>
<feature type="domain" description="Histidine kinase" evidence="15">
    <location>
        <begin position="218"/>
        <end position="431"/>
    </location>
</feature>
<dbReference type="PANTHER" id="PTHR45528:SF1">
    <property type="entry name" value="SENSOR HISTIDINE KINASE CPXA"/>
    <property type="match status" value="1"/>
</dbReference>
<dbReference type="SUPFAM" id="SSF55874">
    <property type="entry name" value="ATPase domain of HSP90 chaperone/DNA topoisomerase II/histidine kinase"/>
    <property type="match status" value="1"/>
</dbReference>
<keyword evidence="13 14" id="KW-0472">Membrane</keyword>
<dbReference type="Proteomes" id="UP000433575">
    <property type="component" value="Unassembled WGS sequence"/>
</dbReference>
<dbReference type="InterPro" id="IPR036890">
    <property type="entry name" value="HATPase_C_sf"/>
</dbReference>
<feature type="transmembrane region" description="Helical" evidence="14">
    <location>
        <begin position="120"/>
        <end position="143"/>
    </location>
</feature>
<keyword evidence="20" id="KW-1185">Reference proteome</keyword>
<dbReference type="GO" id="GO:0005886">
    <property type="term" value="C:plasma membrane"/>
    <property type="evidence" value="ECO:0007669"/>
    <property type="project" value="UniProtKB-SubCell"/>
</dbReference>
<dbReference type="PROSITE" id="PS50885">
    <property type="entry name" value="HAMP"/>
    <property type="match status" value="1"/>
</dbReference>
<dbReference type="GO" id="GO:0000155">
    <property type="term" value="F:phosphorelay sensor kinase activity"/>
    <property type="evidence" value="ECO:0007669"/>
    <property type="project" value="InterPro"/>
</dbReference>
<dbReference type="OrthoDB" id="84942at2"/>
<evidence type="ECO:0000256" key="8">
    <source>
        <dbReference type="ARBA" id="ARBA00022741"/>
    </source>
</evidence>
<dbReference type="InterPro" id="IPR003660">
    <property type="entry name" value="HAMP_dom"/>
</dbReference>
<feature type="transmembrane region" description="Helical" evidence="14">
    <location>
        <begin position="21"/>
        <end position="46"/>
    </location>
</feature>
<dbReference type="InterPro" id="IPR036097">
    <property type="entry name" value="HisK_dim/P_sf"/>
</dbReference>
<comment type="subcellular location">
    <subcellularLocation>
        <location evidence="2">Cell membrane</location>
        <topology evidence="2">Multi-pass membrane protein</topology>
    </subcellularLocation>
</comment>
<dbReference type="InterPro" id="IPR005467">
    <property type="entry name" value="His_kinase_dom"/>
</dbReference>
<evidence type="ECO:0000256" key="2">
    <source>
        <dbReference type="ARBA" id="ARBA00004651"/>
    </source>
</evidence>
<comment type="catalytic activity">
    <reaction evidence="1">
        <text>ATP + protein L-histidine = ADP + protein N-phospho-L-histidine.</text>
        <dbReference type="EC" id="2.7.13.3"/>
    </reaction>
</comment>
<dbReference type="Pfam" id="PF00672">
    <property type="entry name" value="HAMP"/>
    <property type="match status" value="1"/>
</dbReference>
<keyword evidence="4" id="KW-1003">Cell membrane</keyword>
<comment type="caution">
    <text evidence="17">The sequence shown here is derived from an EMBL/GenBank/DDBJ whole genome shotgun (WGS) entry which is preliminary data.</text>
</comment>
<evidence type="ECO:0000313" key="17">
    <source>
        <dbReference type="EMBL" id="MSA90149.1"/>
    </source>
</evidence>
<dbReference type="SMART" id="SM00304">
    <property type="entry name" value="HAMP"/>
    <property type="match status" value="1"/>
</dbReference>
<evidence type="ECO:0000256" key="10">
    <source>
        <dbReference type="ARBA" id="ARBA00022840"/>
    </source>
</evidence>
<reference evidence="19 20" key="1">
    <citation type="journal article" date="2019" name="Nat. Med.">
        <title>A library of human gut bacterial isolates paired with longitudinal multiomics data enables mechanistic microbiome research.</title>
        <authorList>
            <person name="Poyet M."/>
            <person name="Groussin M."/>
            <person name="Gibbons S.M."/>
            <person name="Avila-Pacheco J."/>
            <person name="Jiang X."/>
            <person name="Kearney S.M."/>
            <person name="Perrotta A.R."/>
            <person name="Berdy B."/>
            <person name="Zhao S."/>
            <person name="Lieberman T.D."/>
            <person name="Swanson P.K."/>
            <person name="Smith M."/>
            <person name="Roesemann S."/>
            <person name="Alexander J.E."/>
            <person name="Rich S.A."/>
            <person name="Livny J."/>
            <person name="Vlamakis H."/>
            <person name="Clish C."/>
            <person name="Bullock K."/>
            <person name="Deik A."/>
            <person name="Scott J."/>
            <person name="Pierce K.A."/>
            <person name="Xavier R.J."/>
            <person name="Alm E.J."/>
        </authorList>
    </citation>
    <scope>NUCLEOTIDE SEQUENCE [LARGE SCALE GENOMIC DNA]</scope>
    <source>
        <strain evidence="17 19">BIOML-A4</strain>
        <strain evidence="18 20">BIOML-A5</strain>
    </source>
</reference>
<evidence type="ECO:0000259" key="16">
    <source>
        <dbReference type="PROSITE" id="PS50885"/>
    </source>
</evidence>
<organism evidence="17 19">
    <name type="scientific">Holdemania massiliensis</name>
    <dbReference type="NCBI Taxonomy" id="1468449"/>
    <lineage>
        <taxon>Bacteria</taxon>
        <taxon>Bacillati</taxon>
        <taxon>Bacillota</taxon>
        <taxon>Erysipelotrichia</taxon>
        <taxon>Erysipelotrichales</taxon>
        <taxon>Erysipelotrichaceae</taxon>
        <taxon>Holdemania</taxon>
    </lineage>
</organism>
<keyword evidence="7 14" id="KW-0812">Transmembrane</keyword>
<evidence type="ECO:0000256" key="14">
    <source>
        <dbReference type="SAM" id="Phobius"/>
    </source>
</evidence>
<dbReference type="Gene3D" id="3.30.565.10">
    <property type="entry name" value="Histidine kinase-like ATPase, C-terminal domain"/>
    <property type="match status" value="1"/>
</dbReference>
<dbReference type="PANTHER" id="PTHR45528">
    <property type="entry name" value="SENSOR HISTIDINE KINASE CPXA"/>
    <property type="match status" value="1"/>
</dbReference>
<keyword evidence="5" id="KW-0597">Phosphoprotein</keyword>
<feature type="domain" description="HAMP" evidence="16">
    <location>
        <begin position="151"/>
        <end position="203"/>
    </location>
</feature>
<dbReference type="EMBL" id="WKPJ01000021">
    <property type="protein sequence ID" value="MSA90149.1"/>
    <property type="molecule type" value="Genomic_DNA"/>
</dbReference>
<dbReference type="InterPro" id="IPR003661">
    <property type="entry name" value="HisK_dim/P_dom"/>
</dbReference>
<keyword evidence="6" id="KW-0808">Transferase</keyword>
<dbReference type="SUPFAM" id="SSF158472">
    <property type="entry name" value="HAMP domain-like"/>
    <property type="match status" value="1"/>
</dbReference>
<name>A0A6N7S8M2_9FIRM</name>
<proteinExistence type="predicted"/>
<evidence type="ECO:0000256" key="13">
    <source>
        <dbReference type="ARBA" id="ARBA00023136"/>
    </source>
</evidence>